<dbReference type="Proteomes" id="UP000199612">
    <property type="component" value="Unassembled WGS sequence"/>
</dbReference>
<dbReference type="AlphaFoldDB" id="A0A1I1FNW7"/>
<proteinExistence type="predicted"/>
<name>A0A1I1FNW7_9LACT</name>
<evidence type="ECO:0000313" key="2">
    <source>
        <dbReference type="Proteomes" id="UP000199612"/>
    </source>
</evidence>
<protein>
    <submittedName>
        <fullName evidence="1">Uncharacterized protein</fullName>
    </submittedName>
</protein>
<organism evidence="1 2">
    <name type="scientific">Alkalibacterium subtropicum</name>
    <dbReference type="NCBI Taxonomy" id="753702"/>
    <lineage>
        <taxon>Bacteria</taxon>
        <taxon>Bacillati</taxon>
        <taxon>Bacillota</taxon>
        <taxon>Bacilli</taxon>
        <taxon>Lactobacillales</taxon>
        <taxon>Carnobacteriaceae</taxon>
        <taxon>Alkalibacterium</taxon>
    </lineage>
</organism>
<evidence type="ECO:0000313" key="1">
    <source>
        <dbReference type="EMBL" id="SFB98793.1"/>
    </source>
</evidence>
<dbReference type="RefSeq" id="WP_091528400.1">
    <property type="nucleotide sequence ID" value="NZ_FOLT01000002.1"/>
</dbReference>
<keyword evidence="2" id="KW-1185">Reference proteome</keyword>
<dbReference type="EMBL" id="FOLT01000002">
    <property type="protein sequence ID" value="SFB98793.1"/>
    <property type="molecule type" value="Genomic_DNA"/>
</dbReference>
<dbReference type="OrthoDB" id="2167746at2"/>
<accession>A0A1I1FNW7</accession>
<reference evidence="2" key="1">
    <citation type="submission" date="2016-10" db="EMBL/GenBank/DDBJ databases">
        <authorList>
            <person name="Varghese N."/>
            <person name="Submissions S."/>
        </authorList>
    </citation>
    <scope>NUCLEOTIDE SEQUENCE [LARGE SCALE GENOMIC DNA]</scope>
    <source>
        <strain evidence="2">DSM 23664</strain>
    </source>
</reference>
<gene>
    <name evidence="1" type="ORF">SAMN04488102_102108</name>
</gene>
<sequence>MGLFDFFKSKKDTPDTSAQNNLQDNDQHTLKHEMQITDKDLKADEETVDRIVEKMVEEDPFKNFYSDKTKDDMTPLSKQTYKYENITTVNVDFVNKDKGKTLVKVEGITLGFLPEETALTLQSYQDKYLLTAFVYVTGGPYMAYDTSKETVIEDEVPFGLDIFVQFT</sequence>